<dbReference type="Proteomes" id="UP000574390">
    <property type="component" value="Unassembled WGS sequence"/>
</dbReference>
<dbReference type="Pfam" id="PF17921">
    <property type="entry name" value="Integrase_H2C2"/>
    <property type="match status" value="1"/>
</dbReference>
<dbReference type="InterPro" id="IPR050951">
    <property type="entry name" value="Retrovirus_Pol_polyprotein"/>
</dbReference>
<dbReference type="InterPro" id="IPR036397">
    <property type="entry name" value="RNaseH_sf"/>
</dbReference>
<dbReference type="PANTHER" id="PTHR37984:SF5">
    <property type="entry name" value="PROTEIN NYNRIN-LIKE"/>
    <property type="match status" value="1"/>
</dbReference>
<dbReference type="PROSITE" id="PS50158">
    <property type="entry name" value="ZF_CCHC"/>
    <property type="match status" value="1"/>
</dbReference>
<dbReference type="GO" id="GO:0008270">
    <property type="term" value="F:zinc ion binding"/>
    <property type="evidence" value="ECO:0007669"/>
    <property type="project" value="UniProtKB-KW"/>
</dbReference>
<keyword evidence="1" id="KW-0479">Metal-binding</keyword>
<dbReference type="InterPro" id="IPR001584">
    <property type="entry name" value="Integrase_cat-core"/>
</dbReference>
<feature type="domain" description="CCHC-type" evidence="3">
    <location>
        <begin position="414"/>
        <end position="429"/>
    </location>
</feature>
<dbReference type="Pfam" id="PF00098">
    <property type="entry name" value="zf-CCHC"/>
    <property type="match status" value="1"/>
</dbReference>
<comment type="caution">
    <text evidence="5">The sequence shown here is derived from an EMBL/GenBank/DDBJ whole genome shotgun (WGS) entry which is preliminary data.</text>
</comment>
<dbReference type="SUPFAM" id="SSF53098">
    <property type="entry name" value="Ribonuclease H-like"/>
    <property type="match status" value="1"/>
</dbReference>
<dbReference type="GO" id="GO:0003676">
    <property type="term" value="F:nucleic acid binding"/>
    <property type="evidence" value="ECO:0007669"/>
    <property type="project" value="InterPro"/>
</dbReference>
<feature type="region of interest" description="Disordered" evidence="2">
    <location>
        <begin position="356"/>
        <end position="407"/>
    </location>
</feature>
<keyword evidence="1" id="KW-0863">Zinc-finger</keyword>
<evidence type="ECO:0000259" key="4">
    <source>
        <dbReference type="PROSITE" id="PS50994"/>
    </source>
</evidence>
<dbReference type="SUPFAM" id="SSF56672">
    <property type="entry name" value="DNA/RNA polymerases"/>
    <property type="match status" value="1"/>
</dbReference>
<evidence type="ECO:0000256" key="2">
    <source>
        <dbReference type="SAM" id="MobiDB-lite"/>
    </source>
</evidence>
<feature type="region of interest" description="Disordered" evidence="2">
    <location>
        <begin position="428"/>
        <end position="454"/>
    </location>
</feature>
<dbReference type="EMBL" id="JABANM010010033">
    <property type="protein sequence ID" value="KAF4739996.1"/>
    <property type="molecule type" value="Genomic_DNA"/>
</dbReference>
<dbReference type="GO" id="GO:0015074">
    <property type="term" value="P:DNA integration"/>
    <property type="evidence" value="ECO:0007669"/>
    <property type="project" value="InterPro"/>
</dbReference>
<dbReference type="Gene3D" id="3.30.420.10">
    <property type="entry name" value="Ribonuclease H-like superfamily/Ribonuclease H"/>
    <property type="match status" value="1"/>
</dbReference>
<evidence type="ECO:0000256" key="1">
    <source>
        <dbReference type="PROSITE-ProRule" id="PRU00047"/>
    </source>
</evidence>
<feature type="compositionally biased region" description="Low complexity" evidence="2">
    <location>
        <begin position="388"/>
        <end position="403"/>
    </location>
</feature>
<dbReference type="InterPro" id="IPR012337">
    <property type="entry name" value="RNaseH-like_sf"/>
</dbReference>
<dbReference type="PANTHER" id="PTHR37984">
    <property type="entry name" value="PROTEIN CBG26694"/>
    <property type="match status" value="1"/>
</dbReference>
<dbReference type="PROSITE" id="PS50994">
    <property type="entry name" value="INTEGRASE"/>
    <property type="match status" value="1"/>
</dbReference>
<evidence type="ECO:0000313" key="5">
    <source>
        <dbReference type="EMBL" id="KAF4739996.1"/>
    </source>
</evidence>
<dbReference type="Gene3D" id="1.10.340.70">
    <property type="match status" value="1"/>
</dbReference>
<organism evidence="5 6">
    <name type="scientific">Perkinsus olseni</name>
    <name type="common">Perkinsus atlanticus</name>
    <dbReference type="NCBI Taxonomy" id="32597"/>
    <lineage>
        <taxon>Eukaryota</taxon>
        <taxon>Sar</taxon>
        <taxon>Alveolata</taxon>
        <taxon>Perkinsozoa</taxon>
        <taxon>Perkinsea</taxon>
        <taxon>Perkinsida</taxon>
        <taxon>Perkinsidae</taxon>
        <taxon>Perkinsus</taxon>
    </lineage>
</organism>
<keyword evidence="1" id="KW-0862">Zinc</keyword>
<name>A0A7J6T6C9_PEROL</name>
<feature type="compositionally biased region" description="Basic and acidic residues" evidence="2">
    <location>
        <begin position="428"/>
        <end position="447"/>
    </location>
</feature>
<evidence type="ECO:0000313" key="6">
    <source>
        <dbReference type="Proteomes" id="UP000574390"/>
    </source>
</evidence>
<dbReference type="InterPro" id="IPR043502">
    <property type="entry name" value="DNA/RNA_pol_sf"/>
</dbReference>
<accession>A0A7J6T6C9</accession>
<feature type="domain" description="Integrase catalytic" evidence="4">
    <location>
        <begin position="1508"/>
        <end position="1692"/>
    </location>
</feature>
<evidence type="ECO:0000259" key="3">
    <source>
        <dbReference type="PROSITE" id="PS50158"/>
    </source>
</evidence>
<dbReference type="SMART" id="SM00343">
    <property type="entry name" value="ZnF_C2HC"/>
    <property type="match status" value="1"/>
</dbReference>
<proteinExistence type="predicted"/>
<dbReference type="InterPro" id="IPR001878">
    <property type="entry name" value="Znf_CCHC"/>
</dbReference>
<gene>
    <name evidence="5" type="ORF">FOZ62_001442</name>
</gene>
<feature type="region of interest" description="Disordered" evidence="2">
    <location>
        <begin position="147"/>
        <end position="172"/>
    </location>
</feature>
<dbReference type="InterPro" id="IPR041588">
    <property type="entry name" value="Integrase_H2C2"/>
</dbReference>
<dbReference type="SUPFAM" id="SSF57756">
    <property type="entry name" value="Retrovirus zinc finger-like domains"/>
    <property type="match status" value="1"/>
</dbReference>
<sequence>MAASGEASILWRSRWDLLDKQPERPEKDEVIDVVYEAADKVLDLAVDQRVKSRVGAIIRRASSDLQDSYEDQLQEGWRRQNVNDLFGQLIQKVFKEVYWSVQDSGYAEDEGACELALCISAHTVKTLMKLSTVDSYQELIAELVEKMQPDGSSEPKDTEEGKPKKKEHRDNIESKVDVNNLPLVDGAPWSLDKKTADGKIKVTYDCVRRRIITACESYGLSGRRACFFVVKNFDGAERTFAQKALAEVPKESQDPLSAFFEKMDAKYTNYWSEGRALSEFTTLKKHSGEDPITYLNRLSEVADTLPISEGELRKQFLQGLSPGLMSKLRSCYGPRLYSKPLDKIADSASYYESEYIRERGDRPQAPPNRASPESPTRGKGLPRDQSWSGATAGAAATSSLSGSRPPRWSNGAPRCYLCSQLGHLKRDCPLRGQSDDRKTSESKDRGKSSSSTSDVKQGFVNVEIGANIVEAASSKVEGAVKSNTIHSISGVDTVPELKCDVGKYGHYNQAALLDTGAGCSLIGADLVAQLSKEGRAVVLKTPKIIRLIFANGGVEESDHEVIVPVGVEKKREGVIYYLPFVVSQTLGAGILLGRRALCLMETKLRFGGMDPHELKKLEDIFHRNIKSEASHQHDKTDSFEAEKSIARQNAIYVQINQVTDEPVVLDEEAVLEDGLGWSARGVVESREWLEKTVEQALPQLDEPLHNDDEIDIEKLKADAKKCLEEQVEKGWIPISRGFRGRLASETDIITKDTNTQAYQFQISWDVDEVDLHDNVRRGPWDSSRLIDDLSPSEKEEWDHQIQGYVSRGWWVEEPSGPPDGEKHLSATCFPVQQCALKTTRIRPCVDLRRANDLSPKLKAAAPTGVGPTSISDAILKLRSSLDAHKRYQIDQYDLEKAFYSIRILPRSAADGRLLKVWIRCGSTWYSSCCLVFGTSAGPLSLNYSQLTLLTIMRHILSNGTSQSVWIPVMDDFLVISHLKKGSGEVDRKSEACMEILWELTGFRAPQSKRARWDATNEQRWLGAHWTYDSETGRLSMRRPTCEKPLKGMTKRAVYRTAGQFLLFTQGAAEAMSRSHADSMRRIAGKWAGWDTVCTDAEQCALINDHLKCAQQHWSTCSLEDQNLLLLGSTTKIVVEVDGSQEGHGFIAIDASDLSDDDDRDRLGDIKSRVVIADAKAFNEKHLGWHCNRRELTAIAFAMRRIDDVRPLLPSLQLVILRTDSRVASGQVDPWSRVATKSLERKALLRLRSVVVETVFDWQLHGVKARVQHVSGVSHVTADKLSRAVSERRYQEPILEGRERPTVVSNVNLLTTTTSKESIDGLTRISIPNFLRFVDLHSTFQAWRAAVKSAKSDTPENVEANIDHLPDDLHKRWIRHIQAHDEETAHAIEQLEHSETTEDPSGYLYHLFVEEGILKRRVARGSLTSRTGQADEHVQTVMPRSIMAEVATAVHAELGHAGFLPTFREVSEHCWSPKCREIVKTATSKCMSCIRTVPKASNVLKAFLGPAVLPRWPFEVVGADLYGPIRLRSQRRSETVDEEAQKGAYVLTITDRLTGFCRFELLENSRSNTVIRAFERVICWELCADTRECWTDRGSQFMSAAWGSMCLLSNIRHRVNLPSTPHLGGWWETHHKPLTKCLRSLFDSCPTRDLQEMVSIAQARINSSLGTDSRPSAHELVYGWKPCLPVSRLLAGERQLEEDYGNTHPTILPEDPLHREQAVQEAISRGKHRRDLLALFNEAWVQSRAERYAQLYKDAAKSGTLSTGDRIKPIDDQSAIAESSSGARVRIARVVTLRVLLLMYGIIEDYGDDVDDDYR</sequence>
<dbReference type="Gene3D" id="4.10.60.10">
    <property type="entry name" value="Zinc finger, CCHC-type"/>
    <property type="match status" value="1"/>
</dbReference>
<dbReference type="InterPro" id="IPR036875">
    <property type="entry name" value="Znf_CCHC_sf"/>
</dbReference>
<reference evidence="5 6" key="1">
    <citation type="submission" date="2020-04" db="EMBL/GenBank/DDBJ databases">
        <title>Perkinsus olseni comparative genomics.</title>
        <authorList>
            <person name="Bogema D.R."/>
        </authorList>
    </citation>
    <scope>NUCLEOTIDE SEQUENCE [LARGE SCALE GENOMIC DNA]</scope>
    <source>
        <strain evidence="5">ATCC PRA-205</strain>
    </source>
</reference>
<protein>
    <submittedName>
        <fullName evidence="5">Uncharacterized protein</fullName>
    </submittedName>
</protein>